<evidence type="ECO:0000313" key="4">
    <source>
        <dbReference type="Proteomes" id="UP001589747"/>
    </source>
</evidence>
<feature type="chain" id="PRO_5047341183" description="YhfM-like domain-containing protein" evidence="1">
    <location>
        <begin position="26"/>
        <end position="275"/>
    </location>
</feature>
<organism evidence="3 4">
    <name type="scientific">Paenibacillus aurantiacus</name>
    <dbReference type="NCBI Taxonomy" id="1936118"/>
    <lineage>
        <taxon>Bacteria</taxon>
        <taxon>Bacillati</taxon>
        <taxon>Bacillota</taxon>
        <taxon>Bacilli</taxon>
        <taxon>Bacillales</taxon>
        <taxon>Paenibacillaceae</taxon>
        <taxon>Paenibacillus</taxon>
    </lineage>
</organism>
<evidence type="ECO:0000259" key="2">
    <source>
        <dbReference type="Pfam" id="PF26353"/>
    </source>
</evidence>
<accession>A0ABV5KSQ7</accession>
<dbReference type="EMBL" id="JBHMDO010000025">
    <property type="protein sequence ID" value="MFB9327448.1"/>
    <property type="molecule type" value="Genomic_DNA"/>
</dbReference>
<name>A0ABV5KSQ7_9BACL</name>
<protein>
    <recommendedName>
        <fullName evidence="2">YhfM-like domain-containing protein</fullName>
    </recommendedName>
</protein>
<keyword evidence="4" id="KW-1185">Reference proteome</keyword>
<comment type="caution">
    <text evidence="3">The sequence shown here is derived from an EMBL/GenBank/DDBJ whole genome shotgun (WGS) entry which is preliminary data.</text>
</comment>
<evidence type="ECO:0000256" key="1">
    <source>
        <dbReference type="SAM" id="SignalP"/>
    </source>
</evidence>
<keyword evidence="1" id="KW-0732">Signal</keyword>
<sequence length="275" mass="29889">MKRSRALGMVFLLIWLIGCQSSGNAGLPGLEQVDADHIVSISVAEENGPTRRIDDPKAIQSFISAISEAEHDMGELDIRAPDYRATVRMDDDALHVFSFWIKGEEPGLATKEAQDGHYKLTDAAKATLLILFQDAVPVEREKDGEAARPQPHGLNVVIGDQIFAAQLGGYCWADNGMGVCADVPSNEELAEKQKFPALGTSGERVRLAFESEPDEVTVTASFPDEERPDESVEYGGSNFRLAAGEGKHLYIVQAKWPQGSVSYVFRVEVAAAAAR</sequence>
<proteinExistence type="predicted"/>
<feature type="signal peptide" evidence="1">
    <location>
        <begin position="1"/>
        <end position="25"/>
    </location>
</feature>
<dbReference type="Proteomes" id="UP001589747">
    <property type="component" value="Unassembled WGS sequence"/>
</dbReference>
<dbReference type="InterPro" id="IPR058780">
    <property type="entry name" value="YhfM-like_dom"/>
</dbReference>
<evidence type="ECO:0000313" key="3">
    <source>
        <dbReference type="EMBL" id="MFB9327448.1"/>
    </source>
</evidence>
<dbReference type="Pfam" id="PF26353">
    <property type="entry name" value="YhfM"/>
    <property type="match status" value="1"/>
</dbReference>
<dbReference type="PROSITE" id="PS51257">
    <property type="entry name" value="PROKAR_LIPOPROTEIN"/>
    <property type="match status" value="1"/>
</dbReference>
<gene>
    <name evidence="3" type="ORF">ACFFSY_16080</name>
</gene>
<feature type="domain" description="YhfM-like" evidence="2">
    <location>
        <begin position="38"/>
        <end position="134"/>
    </location>
</feature>
<reference evidence="3 4" key="1">
    <citation type="submission" date="2024-09" db="EMBL/GenBank/DDBJ databases">
        <authorList>
            <person name="Sun Q."/>
            <person name="Mori K."/>
        </authorList>
    </citation>
    <scope>NUCLEOTIDE SEQUENCE [LARGE SCALE GENOMIC DNA]</scope>
    <source>
        <strain evidence="3 4">TISTR 2452</strain>
    </source>
</reference>
<dbReference type="RefSeq" id="WP_377495756.1">
    <property type="nucleotide sequence ID" value="NZ_JBHMDO010000025.1"/>
</dbReference>